<proteinExistence type="inferred from homology"/>
<evidence type="ECO:0000256" key="1">
    <source>
        <dbReference type="ARBA" id="ARBA00093462"/>
    </source>
</evidence>
<dbReference type="Pfam" id="PF25888">
    <property type="entry name" value="WHD_DnaB"/>
    <property type="match status" value="1"/>
</dbReference>
<feature type="domain" description="DnaB/C C-terminal" evidence="3">
    <location>
        <begin position="311"/>
        <end position="377"/>
    </location>
</feature>
<evidence type="ECO:0000259" key="3">
    <source>
        <dbReference type="Pfam" id="PF07261"/>
    </source>
</evidence>
<dbReference type="Pfam" id="PF07261">
    <property type="entry name" value="DnaB_2"/>
    <property type="match status" value="1"/>
</dbReference>
<comment type="caution">
    <text evidence="5">The sequence shown here is derived from an EMBL/GenBank/DDBJ whole genome shotgun (WGS) entry which is preliminary data.</text>
</comment>
<keyword evidence="5" id="KW-0067">ATP-binding</keyword>
<accession>A0A1H3D0M2</accession>
<keyword evidence="5" id="KW-0378">Hydrolase</keyword>
<feature type="domain" description="Replicative helicase loading/DNA remodeling protein DnaB N-terminal winged helix" evidence="4">
    <location>
        <begin position="22"/>
        <end position="228"/>
    </location>
</feature>
<dbReference type="Proteomes" id="UP000198647">
    <property type="component" value="Unassembled WGS sequence"/>
</dbReference>
<evidence type="ECO:0000313" key="6">
    <source>
        <dbReference type="Proteomes" id="UP000198647"/>
    </source>
</evidence>
<evidence type="ECO:0000256" key="2">
    <source>
        <dbReference type="SAM" id="MobiDB-lite"/>
    </source>
</evidence>
<dbReference type="InterPro" id="IPR034829">
    <property type="entry name" value="DnaD-like_sf"/>
</dbReference>
<feature type="region of interest" description="Disordered" evidence="2">
    <location>
        <begin position="255"/>
        <end position="290"/>
    </location>
</feature>
<evidence type="ECO:0000259" key="4">
    <source>
        <dbReference type="Pfam" id="PF25888"/>
    </source>
</evidence>
<organism evidence="5 6">
    <name type="scientific">Salimicrobium album</name>
    <dbReference type="NCBI Taxonomy" id="50717"/>
    <lineage>
        <taxon>Bacteria</taxon>
        <taxon>Bacillati</taxon>
        <taxon>Bacillota</taxon>
        <taxon>Bacilli</taxon>
        <taxon>Bacillales</taxon>
        <taxon>Bacillaceae</taxon>
        <taxon>Salimicrobium</taxon>
    </lineage>
</organism>
<dbReference type="InterPro" id="IPR058660">
    <property type="entry name" value="WHD_DnaB"/>
</dbReference>
<feature type="compositionally biased region" description="Basic and acidic residues" evidence="2">
    <location>
        <begin position="270"/>
        <end position="290"/>
    </location>
</feature>
<protein>
    <submittedName>
        <fullName evidence="5">Replicative DNA helicase loader DnaB</fullName>
    </submittedName>
</protein>
<name>A0A1H3D0M2_9BACI</name>
<dbReference type="RefSeq" id="WP_076569730.1">
    <property type="nucleotide sequence ID" value="NZ_FNOS01000002.1"/>
</dbReference>
<evidence type="ECO:0000313" key="5">
    <source>
        <dbReference type="EMBL" id="SDX60032.1"/>
    </source>
</evidence>
<feature type="region of interest" description="Disordered" evidence="2">
    <location>
        <begin position="387"/>
        <end position="448"/>
    </location>
</feature>
<keyword evidence="5" id="KW-0347">Helicase</keyword>
<keyword evidence="6" id="KW-1185">Reference proteome</keyword>
<sequence>MNKGIGKLNPKDCYISLSAPGLEDRTTVLTHLYQPVIGREAVTLFQFLEGEARLYEGERTHHALMTYTGLTLDRIYEARIQLEAIGLLKSFRKEEENRISYAYHLVPPFSAFQFFNDHMLSLLLLHRIGEEKFNKLKQAFSFSSVQLDEYMEVTASFSDVFSPAASLPEGMDTGEETVQQQGVALKESAVDLEWIQKALQERMLPAGKILGKENSRLVHQLAVLYNISTTDMEKAVLWSVTEQNELDTEELKASCHDLGQRDVPTGPAPEKFEEKKEEQGKEKDSPVSKNEKFISMLENITPKELLEDMSNGNKATDQDVKLIRNVMTEQGLPKGVMNVLIHYVLLKTDMKLSKPYLEKIASHWARKNVKTVDQAMNMARAEHKKYQEWSKDKGMKKKRSSEVLPAWYKQEKHKEEPYPRHEDKEEQGASGEEIAQRIQRITEKRKGR</sequence>
<feature type="compositionally biased region" description="Basic and acidic residues" evidence="2">
    <location>
        <begin position="409"/>
        <end position="427"/>
    </location>
</feature>
<comment type="similarity">
    <text evidence="1">Belongs to the DnaB/DnaD family.</text>
</comment>
<keyword evidence="5" id="KW-0547">Nucleotide-binding</keyword>
<dbReference type="GO" id="GO:0004386">
    <property type="term" value="F:helicase activity"/>
    <property type="evidence" value="ECO:0007669"/>
    <property type="project" value="UniProtKB-KW"/>
</dbReference>
<reference evidence="5 6" key="1">
    <citation type="submission" date="2016-10" db="EMBL/GenBank/DDBJ databases">
        <authorList>
            <person name="Varghese N."/>
            <person name="Submissions S."/>
        </authorList>
    </citation>
    <scope>NUCLEOTIDE SEQUENCE [LARGE SCALE GENOMIC DNA]</scope>
    <source>
        <strain evidence="5 6">DSM 20748</strain>
    </source>
</reference>
<dbReference type="EMBL" id="FNOS01000002">
    <property type="protein sequence ID" value="SDX60032.1"/>
    <property type="molecule type" value="Genomic_DNA"/>
</dbReference>
<gene>
    <name evidence="5" type="ORF">SAMN04488081_0789</name>
</gene>
<dbReference type="InterPro" id="IPR006343">
    <property type="entry name" value="DnaB/C_C"/>
</dbReference>
<dbReference type="Gene3D" id="1.10.10.630">
    <property type="entry name" value="DnaD domain-like"/>
    <property type="match status" value="1"/>
</dbReference>